<dbReference type="EMBL" id="PTJD01000005">
    <property type="protein sequence ID" value="PPK96145.1"/>
    <property type="molecule type" value="Genomic_DNA"/>
</dbReference>
<gene>
    <name evidence="2" type="ORF">CLV92_105247</name>
</gene>
<proteinExistence type="predicted"/>
<evidence type="ECO:0000313" key="2">
    <source>
        <dbReference type="EMBL" id="PPK96145.1"/>
    </source>
</evidence>
<sequence length="155" mass="15971">MSSPRLAAPTTPWADRSAAAHALLDAATAAQEDYLHCVQVCIDHSARTVRDTAHLQDLVAAMRAAEQQWSALREAATTALADLDTAPDHPRRRFAPPWPATPTPTLCLVWSTAGRAPGEVPDGAGSPTGAVPGRTAAPSAPPGPPEPAEGAPHAA</sequence>
<evidence type="ECO:0000256" key="1">
    <source>
        <dbReference type="SAM" id="MobiDB-lite"/>
    </source>
</evidence>
<protein>
    <submittedName>
        <fullName evidence="2">Uncharacterized protein</fullName>
    </submittedName>
</protein>
<feature type="region of interest" description="Disordered" evidence="1">
    <location>
        <begin position="113"/>
        <end position="155"/>
    </location>
</feature>
<accession>A0A2S6IPP6</accession>
<name>A0A2S6IPP6_9ACTN</name>
<keyword evidence="3" id="KW-1185">Reference proteome</keyword>
<comment type="caution">
    <text evidence="2">The sequence shown here is derived from an EMBL/GenBank/DDBJ whole genome shotgun (WGS) entry which is preliminary data.</text>
</comment>
<dbReference type="RefSeq" id="WP_104432506.1">
    <property type="nucleotide sequence ID" value="NZ_PTJD01000005.1"/>
</dbReference>
<dbReference type="Proteomes" id="UP000239485">
    <property type="component" value="Unassembled WGS sequence"/>
</dbReference>
<organism evidence="2 3">
    <name type="scientific">Kineococcus xinjiangensis</name>
    <dbReference type="NCBI Taxonomy" id="512762"/>
    <lineage>
        <taxon>Bacteria</taxon>
        <taxon>Bacillati</taxon>
        <taxon>Actinomycetota</taxon>
        <taxon>Actinomycetes</taxon>
        <taxon>Kineosporiales</taxon>
        <taxon>Kineosporiaceae</taxon>
        <taxon>Kineococcus</taxon>
    </lineage>
</organism>
<evidence type="ECO:0000313" key="3">
    <source>
        <dbReference type="Proteomes" id="UP000239485"/>
    </source>
</evidence>
<dbReference type="AlphaFoldDB" id="A0A2S6IPP6"/>
<reference evidence="2 3" key="1">
    <citation type="submission" date="2018-02" db="EMBL/GenBank/DDBJ databases">
        <title>Genomic Encyclopedia of Archaeal and Bacterial Type Strains, Phase II (KMG-II): from individual species to whole genera.</title>
        <authorList>
            <person name="Goeker M."/>
        </authorList>
    </citation>
    <scope>NUCLEOTIDE SEQUENCE [LARGE SCALE GENOMIC DNA]</scope>
    <source>
        <strain evidence="2 3">DSM 22857</strain>
    </source>
</reference>